<name>A0A7G9YIF3_9EURY</name>
<dbReference type="InterPro" id="IPR027417">
    <property type="entry name" value="P-loop_NTPase"/>
</dbReference>
<gene>
    <name evidence="3" type="ORF">FMEMAFBA_00045</name>
</gene>
<feature type="domain" description="DUF4143" evidence="2">
    <location>
        <begin position="235"/>
        <end position="387"/>
    </location>
</feature>
<dbReference type="PANTHER" id="PTHR33295:SF8">
    <property type="entry name" value="AAA+ ATPASE DOMAIN-CONTAINING PROTEIN"/>
    <property type="match status" value="1"/>
</dbReference>
<evidence type="ECO:0000259" key="1">
    <source>
        <dbReference type="Pfam" id="PF13173"/>
    </source>
</evidence>
<organism evidence="3">
    <name type="scientific">Candidatus Methanogaster sp. ANME-2c ERB4</name>
    <dbReference type="NCBI Taxonomy" id="2759911"/>
    <lineage>
        <taxon>Archaea</taxon>
        <taxon>Methanobacteriati</taxon>
        <taxon>Methanobacteriota</taxon>
        <taxon>Stenosarchaea group</taxon>
        <taxon>Methanomicrobia</taxon>
        <taxon>Methanosarcinales</taxon>
        <taxon>ANME-2 cluster</taxon>
        <taxon>Candidatus Methanogasteraceae</taxon>
        <taxon>Candidatus Methanogaster</taxon>
    </lineage>
</organism>
<dbReference type="AlphaFoldDB" id="A0A7G9YIF3"/>
<dbReference type="InterPro" id="IPR041682">
    <property type="entry name" value="AAA_14"/>
</dbReference>
<dbReference type="InterPro" id="IPR025420">
    <property type="entry name" value="DUF4143"/>
</dbReference>
<feature type="domain" description="AAA" evidence="1">
    <location>
        <begin position="46"/>
        <end position="178"/>
    </location>
</feature>
<dbReference type="Pfam" id="PF13173">
    <property type="entry name" value="AAA_14"/>
    <property type="match status" value="1"/>
</dbReference>
<dbReference type="PANTHER" id="PTHR33295">
    <property type="entry name" value="ATPASE"/>
    <property type="match status" value="1"/>
</dbReference>
<protein>
    <recommendedName>
        <fullName evidence="4">AAA+ ATPase domain-containing protein</fullName>
    </recommendedName>
</protein>
<dbReference type="SUPFAM" id="SSF52540">
    <property type="entry name" value="P-loop containing nucleoside triphosphate hydrolases"/>
    <property type="match status" value="1"/>
</dbReference>
<evidence type="ECO:0000259" key="2">
    <source>
        <dbReference type="Pfam" id="PF13635"/>
    </source>
</evidence>
<dbReference type="Pfam" id="PF13635">
    <property type="entry name" value="DUF4143"/>
    <property type="match status" value="1"/>
</dbReference>
<reference evidence="3" key="1">
    <citation type="submission" date="2020-06" db="EMBL/GenBank/DDBJ databases">
        <title>Unique genomic features of the anaerobic methanotrophic archaea.</title>
        <authorList>
            <person name="Chadwick G.L."/>
            <person name="Skennerton C.T."/>
            <person name="Laso-Perez R."/>
            <person name="Leu A.O."/>
            <person name="Speth D.R."/>
            <person name="Yu H."/>
            <person name="Morgan-Lang C."/>
            <person name="Hatzenpichler R."/>
            <person name="Goudeau D."/>
            <person name="Malmstrom R."/>
            <person name="Brazelton W.J."/>
            <person name="Woyke T."/>
            <person name="Hallam S.J."/>
            <person name="Tyson G.W."/>
            <person name="Wegener G."/>
            <person name="Boetius A."/>
            <person name="Orphan V."/>
        </authorList>
    </citation>
    <scope>NUCLEOTIDE SEQUENCE</scope>
</reference>
<dbReference type="Gene3D" id="3.40.50.300">
    <property type="entry name" value="P-loop containing nucleotide triphosphate hydrolases"/>
    <property type="match status" value="1"/>
</dbReference>
<evidence type="ECO:0000313" key="3">
    <source>
        <dbReference type="EMBL" id="QNO47787.1"/>
    </source>
</evidence>
<evidence type="ECO:0008006" key="4">
    <source>
        <dbReference type="Google" id="ProtNLM"/>
    </source>
</evidence>
<dbReference type="EMBL" id="MT631274">
    <property type="protein sequence ID" value="QNO47787.1"/>
    <property type="molecule type" value="Genomic_DNA"/>
</dbReference>
<accession>A0A7G9YIF3</accession>
<proteinExistence type="predicted"/>
<sequence length="443" mass="52362">MTKLINMYYSNSTHMDKIEEIITEFHKEPLPQLFKRELSVPADTGKVITIIGLRRVGKTYYLFQTIRELMDQGLEKKRLFYINFEDERISDISANDLTRIIELYYKINPDAETLYLFFDEIQLIDGWERFIRRLTEKKDVRIFLTGSSSKLLSKEIATSLRGRTLSYNLFTLSFREFLHTLDFTPDFPLIESERGALRRYIDEYLQSGGFPELLRYDRMIRLRTLQEYVDLIIYRDLVERYGIEKISALKFMIKSLIRNFARELSVRKLHNYLQSAGVSLSKTKVYEYFSYLEDINFIFLLKKYGKGVREVEGSIPKIYLIDLGFVTLHGLEDMGRRIENVVAIELLRKKNYFNPLLEVFYWKDTSGREVDFVLAEGLEVTQLIQVCYDIADSYTKERELKSIARASKELDCSNLLVVTWDFEGEEEFKGCKVGFVPLWKWLL</sequence>